<dbReference type="PANTHER" id="PTHR43536:SF1">
    <property type="entry name" value="MANNOSYLGLYCOPROTEIN ENDO-BETA-MANNOSIDASE"/>
    <property type="match status" value="1"/>
</dbReference>
<dbReference type="InterPro" id="IPR006102">
    <property type="entry name" value="Ig-like_GH2"/>
</dbReference>
<dbReference type="InterPro" id="IPR041351">
    <property type="entry name" value="Ig_GlcNase"/>
</dbReference>
<organism evidence="6 7">
    <name type="scientific">Lentzea aerocolonigenes</name>
    <name type="common">Lechevalieria aerocolonigenes</name>
    <name type="synonym">Saccharothrix aerocolonigenes</name>
    <dbReference type="NCBI Taxonomy" id="68170"/>
    <lineage>
        <taxon>Bacteria</taxon>
        <taxon>Bacillati</taxon>
        <taxon>Actinomycetota</taxon>
        <taxon>Actinomycetes</taxon>
        <taxon>Pseudonocardiales</taxon>
        <taxon>Pseudonocardiaceae</taxon>
        <taxon>Lentzea</taxon>
    </lineage>
</organism>
<evidence type="ECO:0000256" key="4">
    <source>
        <dbReference type="SAM" id="MobiDB-lite"/>
    </source>
</evidence>
<evidence type="ECO:0000256" key="2">
    <source>
        <dbReference type="ARBA" id="ARBA00022801"/>
    </source>
</evidence>
<dbReference type="EMBL" id="JYJG01000114">
    <property type="protein sequence ID" value="KJK48229.1"/>
    <property type="molecule type" value="Genomic_DNA"/>
</dbReference>
<keyword evidence="2 6" id="KW-0378">Hydrolase</keyword>
<dbReference type="RefSeq" id="WP_045312651.1">
    <property type="nucleotide sequence ID" value="NZ_JYJG01000114.1"/>
</dbReference>
<name>A0A0F0GXP0_LENAE</name>
<sequence length="1195" mass="130871">MTQDFGDGVSRRQALTMGGGLLAGFGLGALVPATASAAPEPTAPQTADLALFRPVSVSSTDYAATPAEFAVDGLAQVGVQGSGWRAAQGDGQWMIVDLQGRCDISSVVLTFEAKPGDPAFDANGSRADTIGTEILSSYAVVFDLDVSDDGRTWRTVYGTESGTGSVVTIPLTPAVRARWVRFTASRRSTSNPLGLNGFQVFGTSRDNRPAVQGWTNWPVQNRENPALTVAQDGSVPLESGWVLTMQDFAPAKDGAALSAPDVDTRGWVPATVPGTVLASLVEQKHLPDPVYGMNNLKIPEALSRHVWWYRRTFSLPRGLDVSAGRHIWLEFDGINHEAEIWLNGTKAGAMSNPFGRAALDVTTTLYKSGDQNLAVRIAPMPFPGSPGDKGPRGEAWVGANSTMFKNSPTYLAVSGWDWMPAVRDRASGIWNHVRLRSTGAVVIGDPRIDTVLPDSSTAEVTFTVPVRNVEATAQNVTVTAEFDAILVSSTVTVPANSESSVRFAPSTHSQLRIRNPKLWWPNGYGDPTLHDLTLTVAKGSAVSDKKKLKFGIRQITYQYELPITIVDGAADQTVDFPAQQARYVRMQGGRRATSWGFSVFTLSVVDSKNPDTDLARGKNAEASSSADWTSPGAVTDGDPKSRWTSNYNDNEYVQVDLGSAVSFDRVKLRWETAYAATFKIQVSQDGQTWTDVANKDNSPKPLIIIVNGVKIFARGGSWGWDELLRRMPASRADAAVALHKDMNFTLIRNWVGSSYREELFDACDKYGILLWNEFWLGWSADPANHDKFFEQAKDTVLRYRSHACCAVWFGCNEGSPPSSVDSVLKEIVSTNTDLLYQPNSASGVITGDGNYRWIDPKQYFTGEATGGKFGFWSETGLPTVSVVESMRNLVGQGNAGWPIGDAWYMHDWSENSNQQPNGYKGAIDARLAPSSSLEEFCRKAQFVNYENMRAIFEAWNTKLWNDATGVLLWMSHPAWHSTVWQTYDYDMEVNGSFYGSRKGCEQRHVQASPTNWQVNAVNHTASALTGVTVKAQLHGLDGKTIGQAQEQKLDVAAFSAPALFTVPFDSALPAFHLLRLTLTDAQGKQISENTYWRYRTEASMHALNQLAYTQLAITMTSTKDGYTAIVRNTGKTVAAMVRLSLRERNGTDRVLPTLYSDNYFWLLPGEARTVTISPQRTVRSARLRAEAYNSAPKLT</sequence>
<feature type="region of interest" description="Disordered" evidence="4">
    <location>
        <begin position="611"/>
        <end position="641"/>
    </location>
</feature>
<dbReference type="InterPro" id="IPR008979">
    <property type="entry name" value="Galactose-bd-like_sf"/>
</dbReference>
<dbReference type="InterPro" id="IPR013783">
    <property type="entry name" value="Ig-like_fold"/>
</dbReference>
<protein>
    <submittedName>
        <fullName evidence="6">Glycosyl hydrolase</fullName>
    </submittedName>
</protein>
<evidence type="ECO:0000256" key="3">
    <source>
        <dbReference type="ARBA" id="ARBA00023295"/>
    </source>
</evidence>
<dbReference type="InterPro" id="IPR036156">
    <property type="entry name" value="Beta-gal/glucu_dom_sf"/>
</dbReference>
<dbReference type="Pfam" id="PF18368">
    <property type="entry name" value="Ig_GlcNase"/>
    <property type="match status" value="1"/>
</dbReference>
<dbReference type="InterPro" id="IPR054593">
    <property type="entry name" value="Beta-mannosidase-like_N2"/>
</dbReference>
<keyword evidence="3" id="KW-0326">Glycosidase</keyword>
<dbReference type="InterPro" id="IPR000421">
    <property type="entry name" value="FA58C"/>
</dbReference>
<comment type="similarity">
    <text evidence="1">Belongs to the glycosyl hydrolase 2 family.</text>
</comment>
<dbReference type="InterPro" id="IPR017853">
    <property type="entry name" value="GH"/>
</dbReference>
<dbReference type="Pfam" id="PF00754">
    <property type="entry name" value="F5_F8_type_C"/>
    <property type="match status" value="1"/>
</dbReference>
<dbReference type="GO" id="GO:0005975">
    <property type="term" value="P:carbohydrate metabolic process"/>
    <property type="evidence" value="ECO:0007669"/>
    <property type="project" value="InterPro"/>
</dbReference>
<comment type="caution">
    <text evidence="6">The sequence shown here is derived from an EMBL/GenBank/DDBJ whole genome shotgun (WGS) entry which is preliminary data.</text>
</comment>
<dbReference type="InterPro" id="IPR043534">
    <property type="entry name" value="EBDG/EBM"/>
</dbReference>
<feature type="domain" description="F5/8 type C" evidence="5">
    <location>
        <begin position="597"/>
        <end position="695"/>
    </location>
</feature>
<gene>
    <name evidence="6" type="ORF">UK23_17710</name>
</gene>
<feature type="domain" description="F5/8 type C" evidence="5">
    <location>
        <begin position="36"/>
        <end position="203"/>
    </location>
</feature>
<evidence type="ECO:0000313" key="7">
    <source>
        <dbReference type="Proteomes" id="UP000033393"/>
    </source>
</evidence>
<accession>A0A0F0GXP0</accession>
<dbReference type="AlphaFoldDB" id="A0A0F0GXP0"/>
<dbReference type="PATRIC" id="fig|68170.10.peg.4444"/>
<proteinExistence type="inferred from homology"/>
<dbReference type="Pfam" id="PF22633">
    <property type="entry name" value="F5_F8_type_C_2"/>
    <property type="match status" value="1"/>
</dbReference>
<evidence type="ECO:0000313" key="6">
    <source>
        <dbReference type="EMBL" id="KJK48229.1"/>
    </source>
</evidence>
<dbReference type="PROSITE" id="PS50022">
    <property type="entry name" value="FA58C_3"/>
    <property type="match status" value="2"/>
</dbReference>
<dbReference type="SUPFAM" id="SSF49303">
    <property type="entry name" value="beta-Galactosidase/glucuronidase domain"/>
    <property type="match status" value="3"/>
</dbReference>
<dbReference type="Pfam" id="PF22666">
    <property type="entry name" value="Glyco_hydro_2_N2"/>
    <property type="match status" value="1"/>
</dbReference>
<dbReference type="Proteomes" id="UP000033393">
    <property type="component" value="Unassembled WGS sequence"/>
</dbReference>
<dbReference type="PANTHER" id="PTHR43536">
    <property type="entry name" value="MANNOSYLGLYCOPROTEIN ENDO-BETA-MANNOSIDASE"/>
    <property type="match status" value="1"/>
</dbReference>
<dbReference type="Pfam" id="PF00703">
    <property type="entry name" value="Glyco_hydro_2"/>
    <property type="match status" value="1"/>
</dbReference>
<reference evidence="6 7" key="1">
    <citation type="submission" date="2015-02" db="EMBL/GenBank/DDBJ databases">
        <authorList>
            <person name="Ju K.-S."/>
            <person name="Doroghazi J.R."/>
            <person name="Metcalf W."/>
        </authorList>
    </citation>
    <scope>NUCLEOTIDE SEQUENCE [LARGE SCALE GENOMIC DNA]</scope>
    <source>
        <strain evidence="6 7">NRRL B-16140</strain>
    </source>
</reference>
<dbReference type="PROSITE" id="PS51318">
    <property type="entry name" value="TAT"/>
    <property type="match status" value="1"/>
</dbReference>
<keyword evidence="7" id="KW-1185">Reference proteome</keyword>
<dbReference type="Gene3D" id="2.60.120.260">
    <property type="entry name" value="Galactose-binding domain-like"/>
    <property type="match status" value="2"/>
</dbReference>
<dbReference type="Gene3D" id="2.60.40.10">
    <property type="entry name" value="Immunoglobulins"/>
    <property type="match status" value="2"/>
</dbReference>
<dbReference type="SUPFAM" id="SSF51445">
    <property type="entry name" value="(Trans)glycosidases"/>
    <property type="match status" value="1"/>
</dbReference>
<dbReference type="SUPFAM" id="SSF49785">
    <property type="entry name" value="Galactose-binding domain-like"/>
    <property type="match status" value="3"/>
</dbReference>
<dbReference type="Gene3D" id="3.20.20.80">
    <property type="entry name" value="Glycosidases"/>
    <property type="match status" value="1"/>
</dbReference>
<evidence type="ECO:0000259" key="5">
    <source>
        <dbReference type="PROSITE" id="PS50022"/>
    </source>
</evidence>
<dbReference type="OrthoDB" id="9758603at2"/>
<dbReference type="InterPro" id="IPR006311">
    <property type="entry name" value="TAT_signal"/>
</dbReference>
<evidence type="ECO:0000256" key="1">
    <source>
        <dbReference type="ARBA" id="ARBA00007401"/>
    </source>
</evidence>
<dbReference type="GO" id="GO:0004553">
    <property type="term" value="F:hydrolase activity, hydrolyzing O-glycosyl compounds"/>
    <property type="evidence" value="ECO:0007669"/>
    <property type="project" value="InterPro"/>
</dbReference>